<protein>
    <submittedName>
        <fullName evidence="2">(northern house mosquito) hypothetical protein</fullName>
    </submittedName>
</protein>
<sequence>MAEVWRQGQRNRQSGREPGQAREIRRNKRGPAGQPGRGRLDGTDRTTDAADLRDPYTVSETQQRTVQKRRKLCGTALAIPSTTTGSRRTAADVGKKQPSAKRLRATASQPA</sequence>
<reference evidence="2" key="1">
    <citation type="submission" date="2021-05" db="EMBL/GenBank/DDBJ databases">
        <authorList>
            <person name="Alioto T."/>
            <person name="Alioto T."/>
            <person name="Gomez Garrido J."/>
        </authorList>
    </citation>
    <scope>NUCLEOTIDE SEQUENCE</scope>
</reference>
<dbReference type="EMBL" id="HBUE01028011">
    <property type="protein sequence ID" value="CAG6455233.1"/>
    <property type="molecule type" value="Transcribed_RNA"/>
</dbReference>
<name>A0A8D8F2N6_CULPI</name>
<evidence type="ECO:0000313" key="2">
    <source>
        <dbReference type="EMBL" id="CAG6455233.1"/>
    </source>
</evidence>
<proteinExistence type="predicted"/>
<organism evidence="2">
    <name type="scientific">Culex pipiens</name>
    <name type="common">House mosquito</name>
    <dbReference type="NCBI Taxonomy" id="7175"/>
    <lineage>
        <taxon>Eukaryota</taxon>
        <taxon>Metazoa</taxon>
        <taxon>Ecdysozoa</taxon>
        <taxon>Arthropoda</taxon>
        <taxon>Hexapoda</taxon>
        <taxon>Insecta</taxon>
        <taxon>Pterygota</taxon>
        <taxon>Neoptera</taxon>
        <taxon>Endopterygota</taxon>
        <taxon>Diptera</taxon>
        <taxon>Nematocera</taxon>
        <taxon>Culicoidea</taxon>
        <taxon>Culicidae</taxon>
        <taxon>Culicinae</taxon>
        <taxon>Culicini</taxon>
        <taxon>Culex</taxon>
        <taxon>Culex</taxon>
    </lineage>
</organism>
<dbReference type="AlphaFoldDB" id="A0A8D8F2N6"/>
<accession>A0A8D8F2N6</accession>
<feature type="compositionally biased region" description="Basic and acidic residues" evidence="1">
    <location>
        <begin position="38"/>
        <end position="54"/>
    </location>
</feature>
<evidence type="ECO:0000256" key="1">
    <source>
        <dbReference type="SAM" id="MobiDB-lite"/>
    </source>
</evidence>
<feature type="region of interest" description="Disordered" evidence="1">
    <location>
        <begin position="1"/>
        <end position="111"/>
    </location>
</feature>